<evidence type="ECO:0000256" key="1">
    <source>
        <dbReference type="SAM" id="Phobius"/>
    </source>
</evidence>
<dbReference type="Gene3D" id="3.30.10.20">
    <property type="match status" value="3"/>
</dbReference>
<keyword evidence="4" id="KW-1185">Reference proteome</keyword>
<dbReference type="RefSeq" id="WP_094256160.1">
    <property type="nucleotide sequence ID" value="NZ_BMKM01000018.1"/>
</dbReference>
<dbReference type="CDD" id="cd06577">
    <property type="entry name" value="PASTA_pknB"/>
    <property type="match status" value="3"/>
</dbReference>
<protein>
    <recommendedName>
        <fullName evidence="2">PASTA domain-containing protein</fullName>
    </recommendedName>
</protein>
<evidence type="ECO:0000313" key="3">
    <source>
        <dbReference type="EMBL" id="GGE35546.1"/>
    </source>
</evidence>
<evidence type="ECO:0000313" key="4">
    <source>
        <dbReference type="Proteomes" id="UP000614460"/>
    </source>
</evidence>
<feature type="transmembrane region" description="Helical" evidence="1">
    <location>
        <begin position="16"/>
        <end position="35"/>
    </location>
</feature>
<reference evidence="3" key="1">
    <citation type="journal article" date="2014" name="Int. J. Syst. Evol. Microbiol.">
        <title>Complete genome sequence of Corynebacterium casei LMG S-19264T (=DSM 44701T), isolated from a smear-ripened cheese.</title>
        <authorList>
            <consortium name="US DOE Joint Genome Institute (JGI-PGF)"/>
            <person name="Walter F."/>
            <person name="Albersmeier A."/>
            <person name="Kalinowski J."/>
            <person name="Ruckert C."/>
        </authorList>
    </citation>
    <scope>NUCLEOTIDE SEQUENCE</scope>
    <source>
        <strain evidence="3">CGMCC 1.15966</strain>
    </source>
</reference>
<keyword evidence="1" id="KW-0472">Membrane</keyword>
<comment type="caution">
    <text evidence="3">The sequence shown here is derived from an EMBL/GenBank/DDBJ whole genome shotgun (WGS) entry which is preliminary data.</text>
</comment>
<feature type="domain" description="PASTA" evidence="2">
    <location>
        <begin position="182"/>
        <end position="251"/>
    </location>
</feature>
<dbReference type="SMART" id="SM00740">
    <property type="entry name" value="PASTA"/>
    <property type="match status" value="3"/>
</dbReference>
<evidence type="ECO:0000259" key="2">
    <source>
        <dbReference type="PROSITE" id="PS51178"/>
    </source>
</evidence>
<dbReference type="InterPro" id="IPR005543">
    <property type="entry name" value="PASTA_dom"/>
</dbReference>
<proteinExistence type="predicted"/>
<sequence length="266" mass="28760">MSKFFLYLRTSTFRKNLIAGLIFIVILFILVYFGLKVYTKHGDSQEVPLLKGLNISEALNVLDKAGLEVEIDSIYQMDAKPGLVIDQDPDPKSHVKGGRTIYLTIITQSAPEIAFPEVIDKTFIEASAILKNHSLKIADTVYKNDIARDVVLDVKFAGQPIRPGRMVPKGSKISLILGNGRGDDEVEIPVLLGLNLTEAKFALAGKGLTLGSVSFNDNSNDTLGSVVIKQNPDTSAKIISIGNAIHVTLGKPVAPTPTPETTPINP</sequence>
<dbReference type="PROSITE" id="PS51178">
    <property type="entry name" value="PASTA"/>
    <property type="match status" value="2"/>
</dbReference>
<organism evidence="3 4">
    <name type="scientific">Sphingobacterium cellulitidis</name>
    <dbReference type="NCBI Taxonomy" id="1768011"/>
    <lineage>
        <taxon>Bacteria</taxon>
        <taxon>Pseudomonadati</taxon>
        <taxon>Bacteroidota</taxon>
        <taxon>Sphingobacteriia</taxon>
        <taxon>Sphingobacteriales</taxon>
        <taxon>Sphingobacteriaceae</taxon>
        <taxon>Sphingobacterium</taxon>
    </lineage>
</organism>
<dbReference type="AlphaFoldDB" id="A0A8H9G6A3"/>
<dbReference type="Proteomes" id="UP000614460">
    <property type="component" value="Unassembled WGS sequence"/>
</dbReference>
<dbReference type="Pfam" id="PF03793">
    <property type="entry name" value="PASTA"/>
    <property type="match status" value="2"/>
</dbReference>
<gene>
    <name evidence="3" type="ORF">GCM10011516_36410</name>
</gene>
<keyword evidence="1" id="KW-1133">Transmembrane helix</keyword>
<keyword evidence="1" id="KW-0812">Transmembrane</keyword>
<name>A0A8H9G6A3_9SPHI</name>
<accession>A0A8H9G6A3</accession>
<reference evidence="3" key="2">
    <citation type="submission" date="2020-09" db="EMBL/GenBank/DDBJ databases">
        <authorList>
            <person name="Sun Q."/>
            <person name="Zhou Y."/>
        </authorList>
    </citation>
    <scope>NUCLEOTIDE SEQUENCE</scope>
    <source>
        <strain evidence="3">CGMCC 1.15966</strain>
    </source>
</reference>
<dbReference type="EMBL" id="BMKM01000018">
    <property type="protein sequence ID" value="GGE35546.1"/>
    <property type="molecule type" value="Genomic_DNA"/>
</dbReference>
<feature type="domain" description="PASTA" evidence="2">
    <location>
        <begin position="42"/>
        <end position="107"/>
    </location>
</feature>